<dbReference type="EMBL" id="BARU01026527">
    <property type="protein sequence ID" value="GAH76298.1"/>
    <property type="molecule type" value="Genomic_DNA"/>
</dbReference>
<organism evidence="1">
    <name type="scientific">marine sediment metagenome</name>
    <dbReference type="NCBI Taxonomy" id="412755"/>
    <lineage>
        <taxon>unclassified sequences</taxon>
        <taxon>metagenomes</taxon>
        <taxon>ecological metagenomes</taxon>
    </lineage>
</organism>
<gene>
    <name evidence="1" type="ORF">S03H2_42596</name>
</gene>
<name>X1K2J0_9ZZZZ</name>
<feature type="non-terminal residue" evidence="1">
    <location>
        <position position="1"/>
    </location>
</feature>
<reference evidence="1" key="1">
    <citation type="journal article" date="2014" name="Front. Microbiol.">
        <title>High frequency of phylogenetically diverse reductive dehalogenase-homologous genes in deep subseafloor sedimentary metagenomes.</title>
        <authorList>
            <person name="Kawai M."/>
            <person name="Futagami T."/>
            <person name="Toyoda A."/>
            <person name="Takaki Y."/>
            <person name="Nishi S."/>
            <person name="Hori S."/>
            <person name="Arai W."/>
            <person name="Tsubouchi T."/>
            <person name="Morono Y."/>
            <person name="Uchiyama I."/>
            <person name="Ito T."/>
            <person name="Fujiyama A."/>
            <person name="Inagaki F."/>
            <person name="Takami H."/>
        </authorList>
    </citation>
    <scope>NUCLEOTIDE SEQUENCE</scope>
    <source>
        <strain evidence="1">Expedition CK06-06</strain>
    </source>
</reference>
<evidence type="ECO:0000313" key="1">
    <source>
        <dbReference type="EMBL" id="GAH76298.1"/>
    </source>
</evidence>
<dbReference type="AlphaFoldDB" id="X1K2J0"/>
<accession>X1K2J0</accession>
<dbReference type="CDD" id="cd04508">
    <property type="entry name" value="Tudor_SF"/>
    <property type="match status" value="1"/>
</dbReference>
<proteinExistence type="predicted"/>
<protein>
    <submittedName>
        <fullName evidence="1">Uncharacterized protein</fullName>
    </submittedName>
</protein>
<dbReference type="Gene3D" id="2.30.30.140">
    <property type="match status" value="1"/>
</dbReference>
<comment type="caution">
    <text evidence="1">The sequence shown here is derived from an EMBL/GenBank/DDBJ whole genome shotgun (WGS) entry which is preliminary data.</text>
</comment>
<sequence>ICFDDEGRFWYGPERIREDDIKVGDRVFAKLTRRPNYRPATVTERKDRMIKVRFDDGNELTTTIRFIKVLR</sequence>